<name>A0A080LWT3_9PROT</name>
<accession>A0A080LWT3</accession>
<protein>
    <submittedName>
        <fullName evidence="1">Uncharacterized protein</fullName>
    </submittedName>
</protein>
<proteinExistence type="predicted"/>
<evidence type="ECO:0000313" key="2">
    <source>
        <dbReference type="Proteomes" id="UP000020077"/>
    </source>
</evidence>
<dbReference type="Proteomes" id="UP000020077">
    <property type="component" value="Unassembled WGS sequence"/>
</dbReference>
<reference evidence="1 2" key="1">
    <citation type="submission" date="2014-02" db="EMBL/GenBank/DDBJ databases">
        <title>Expanding our view of genomic diversity in Candidatus Accumulibacter clades.</title>
        <authorList>
            <person name="Skennerton C.T."/>
            <person name="Barr J.J."/>
            <person name="Slater F.R."/>
            <person name="Bond P.L."/>
            <person name="Tyson G.W."/>
        </authorList>
    </citation>
    <scope>NUCLEOTIDE SEQUENCE [LARGE SCALE GENOMIC DNA]</scope>
    <source>
        <strain evidence="2">BA-91</strain>
    </source>
</reference>
<dbReference type="AlphaFoldDB" id="A0A080LWT3"/>
<evidence type="ECO:0000313" key="1">
    <source>
        <dbReference type="EMBL" id="KFB73158.1"/>
    </source>
</evidence>
<dbReference type="EMBL" id="JDVG02000274">
    <property type="protein sequence ID" value="KFB73158.1"/>
    <property type="molecule type" value="Genomic_DNA"/>
</dbReference>
<gene>
    <name evidence="1" type="ORF">AW09_001587</name>
</gene>
<comment type="caution">
    <text evidence="1">The sequence shown here is derived from an EMBL/GenBank/DDBJ whole genome shotgun (WGS) entry which is preliminary data.</text>
</comment>
<organism evidence="1 2">
    <name type="scientific">Candidatus Accumulibacter phosphatis</name>
    <dbReference type="NCBI Taxonomy" id="327160"/>
    <lineage>
        <taxon>Bacteria</taxon>
        <taxon>Pseudomonadati</taxon>
        <taxon>Pseudomonadota</taxon>
        <taxon>Betaproteobacteria</taxon>
        <taxon>Candidatus Accumulibacter</taxon>
    </lineage>
</organism>
<sequence>MQGQRLGVALASQQRRHRIQAAAQQVLLGQGVGNVRAGCGQRSQQTFHQHVVIRLWNQFQSRLVQQRGEGQDLETGIQAGDPFRVRLGQADLGQLSNLVIGNPGQRCGWADPEPLQDLVFAPGVERVAQHPQAAHLARLLPGVAQRRREAALCGFDDRREGSVGDGLAGQGFAQVGTTEQSALR</sequence>